<evidence type="ECO:0000256" key="9">
    <source>
        <dbReference type="ARBA" id="ARBA00023170"/>
    </source>
</evidence>
<dbReference type="PANTHER" id="PTHR45631:SF205">
    <property type="entry name" value="LEUCINE-RICH REPEAT PROTEIN KINASE FAMILY PROTEIN"/>
    <property type="match status" value="1"/>
</dbReference>
<dbReference type="InterPro" id="IPR001245">
    <property type="entry name" value="Ser-Thr/Tyr_kinase_cat_dom"/>
</dbReference>
<keyword evidence="7 13" id="KW-1133">Transmembrane helix</keyword>
<organism evidence="16 17">
    <name type="scientific">Arabidopsis arenosa</name>
    <name type="common">Sand rock-cress</name>
    <name type="synonym">Cardaminopsis arenosa</name>
    <dbReference type="NCBI Taxonomy" id="38785"/>
    <lineage>
        <taxon>Eukaryota</taxon>
        <taxon>Viridiplantae</taxon>
        <taxon>Streptophyta</taxon>
        <taxon>Embryophyta</taxon>
        <taxon>Tracheophyta</taxon>
        <taxon>Spermatophyta</taxon>
        <taxon>Magnoliopsida</taxon>
        <taxon>eudicotyledons</taxon>
        <taxon>Gunneridae</taxon>
        <taxon>Pentapetalae</taxon>
        <taxon>rosids</taxon>
        <taxon>malvids</taxon>
        <taxon>Brassicales</taxon>
        <taxon>Brassicaceae</taxon>
        <taxon>Camelineae</taxon>
        <taxon>Arabidopsis</taxon>
    </lineage>
</organism>
<comment type="catalytic activity">
    <reaction evidence="11">
        <text>L-seryl-[protein] + ATP = O-phospho-L-seryl-[protein] + ADP + H(+)</text>
        <dbReference type="Rhea" id="RHEA:17989"/>
        <dbReference type="Rhea" id="RHEA-COMP:9863"/>
        <dbReference type="Rhea" id="RHEA-COMP:11604"/>
        <dbReference type="ChEBI" id="CHEBI:15378"/>
        <dbReference type="ChEBI" id="CHEBI:29999"/>
        <dbReference type="ChEBI" id="CHEBI:30616"/>
        <dbReference type="ChEBI" id="CHEBI:83421"/>
        <dbReference type="ChEBI" id="CHEBI:456216"/>
        <dbReference type="EC" id="2.7.11.1"/>
    </reaction>
</comment>
<dbReference type="SUPFAM" id="SSF56112">
    <property type="entry name" value="Protein kinase-like (PK-like)"/>
    <property type="match status" value="1"/>
</dbReference>
<evidence type="ECO:0000256" key="11">
    <source>
        <dbReference type="ARBA" id="ARBA00048679"/>
    </source>
</evidence>
<gene>
    <name evidence="16" type="ORF">AARE701A_LOCUS3426</name>
</gene>
<evidence type="ECO:0000256" key="14">
    <source>
        <dbReference type="SAM" id="SignalP"/>
    </source>
</evidence>
<dbReference type="SMART" id="SM00219">
    <property type="entry name" value="TyrKc"/>
    <property type="match status" value="1"/>
</dbReference>
<dbReference type="SUPFAM" id="SSF52058">
    <property type="entry name" value="L domain-like"/>
    <property type="match status" value="1"/>
</dbReference>
<feature type="region of interest" description="Disordered" evidence="12">
    <location>
        <begin position="555"/>
        <end position="583"/>
    </location>
</feature>
<reference evidence="16" key="1">
    <citation type="submission" date="2021-01" db="EMBL/GenBank/DDBJ databases">
        <authorList>
            <person name="Bezrukov I."/>
        </authorList>
    </citation>
    <scope>NUCLEOTIDE SEQUENCE</scope>
</reference>
<evidence type="ECO:0000256" key="6">
    <source>
        <dbReference type="ARBA" id="ARBA00022737"/>
    </source>
</evidence>
<keyword evidence="4 13" id="KW-0812">Transmembrane</keyword>
<keyword evidence="3" id="KW-0433">Leucine-rich repeat</keyword>
<dbReference type="InterPro" id="IPR011009">
    <property type="entry name" value="Kinase-like_dom_sf"/>
</dbReference>
<dbReference type="InterPro" id="IPR020635">
    <property type="entry name" value="Tyr_kinase_cat_dom"/>
</dbReference>
<proteinExistence type="predicted"/>
<dbReference type="FunFam" id="3.80.10.10:FF:000129">
    <property type="entry name" value="Leucine-rich repeat receptor-like kinase"/>
    <property type="match status" value="1"/>
</dbReference>
<evidence type="ECO:0000256" key="7">
    <source>
        <dbReference type="ARBA" id="ARBA00022989"/>
    </source>
</evidence>
<feature type="chain" id="PRO_5035907174" description="non-specific serine/threonine protein kinase" evidence="14">
    <location>
        <begin position="23"/>
        <end position="784"/>
    </location>
</feature>
<evidence type="ECO:0000313" key="17">
    <source>
        <dbReference type="Proteomes" id="UP000682877"/>
    </source>
</evidence>
<evidence type="ECO:0000256" key="2">
    <source>
        <dbReference type="ARBA" id="ARBA00012513"/>
    </source>
</evidence>
<evidence type="ECO:0000256" key="13">
    <source>
        <dbReference type="SAM" id="Phobius"/>
    </source>
</evidence>
<dbReference type="Pfam" id="PF12819">
    <property type="entry name" value="Malectin_like"/>
    <property type="match status" value="1"/>
</dbReference>
<dbReference type="PANTHER" id="PTHR45631">
    <property type="entry name" value="OS07G0107800 PROTEIN-RELATED"/>
    <property type="match status" value="1"/>
</dbReference>
<feature type="signal peptide" evidence="14">
    <location>
        <begin position="1"/>
        <end position="22"/>
    </location>
</feature>
<dbReference type="Proteomes" id="UP000682877">
    <property type="component" value="Chromosome 1"/>
</dbReference>
<evidence type="ECO:0000313" key="16">
    <source>
        <dbReference type="EMBL" id="CAE5959955.1"/>
    </source>
</evidence>
<evidence type="ECO:0000256" key="5">
    <source>
        <dbReference type="ARBA" id="ARBA00022729"/>
    </source>
</evidence>
<dbReference type="InterPro" id="IPR032675">
    <property type="entry name" value="LRR_dom_sf"/>
</dbReference>
<dbReference type="Pfam" id="PF07714">
    <property type="entry name" value="PK_Tyr_Ser-Thr"/>
    <property type="match status" value="1"/>
</dbReference>
<keyword evidence="9" id="KW-0675">Receptor</keyword>
<evidence type="ECO:0000256" key="10">
    <source>
        <dbReference type="ARBA" id="ARBA00047899"/>
    </source>
</evidence>
<dbReference type="GO" id="GO:0005524">
    <property type="term" value="F:ATP binding"/>
    <property type="evidence" value="ECO:0007669"/>
    <property type="project" value="InterPro"/>
</dbReference>
<keyword evidence="8 13" id="KW-0472">Membrane</keyword>
<protein>
    <recommendedName>
        <fullName evidence="2">non-specific serine/threonine protein kinase</fullName>
        <ecNumber evidence="2">2.7.11.1</ecNumber>
    </recommendedName>
</protein>
<dbReference type="Gene3D" id="3.80.10.10">
    <property type="entry name" value="Ribonuclease Inhibitor"/>
    <property type="match status" value="1"/>
</dbReference>
<dbReference type="GO" id="GO:0004713">
    <property type="term" value="F:protein tyrosine kinase activity"/>
    <property type="evidence" value="ECO:0007669"/>
    <property type="project" value="InterPro"/>
</dbReference>
<keyword evidence="6" id="KW-0677">Repeat</keyword>
<keyword evidence="17" id="KW-1185">Reference proteome</keyword>
<evidence type="ECO:0000256" key="3">
    <source>
        <dbReference type="ARBA" id="ARBA00022614"/>
    </source>
</evidence>
<dbReference type="EC" id="2.7.11.1" evidence="2"/>
<feature type="transmembrane region" description="Helical" evidence="13">
    <location>
        <begin position="515"/>
        <end position="540"/>
    </location>
</feature>
<evidence type="ECO:0000256" key="12">
    <source>
        <dbReference type="SAM" id="MobiDB-lite"/>
    </source>
</evidence>
<feature type="domain" description="Protein kinase" evidence="15">
    <location>
        <begin position="627"/>
        <end position="784"/>
    </location>
</feature>
<name>A0A8S1ZKP3_ARAAE</name>
<dbReference type="GO" id="GO:0016020">
    <property type="term" value="C:membrane"/>
    <property type="evidence" value="ECO:0007669"/>
    <property type="project" value="UniProtKB-SubCell"/>
</dbReference>
<dbReference type="Pfam" id="PF00560">
    <property type="entry name" value="LRR_1"/>
    <property type="match status" value="2"/>
</dbReference>
<dbReference type="InterPro" id="IPR000719">
    <property type="entry name" value="Prot_kinase_dom"/>
</dbReference>
<dbReference type="Gene3D" id="1.10.510.10">
    <property type="entry name" value="Transferase(Phosphotransferase) domain 1"/>
    <property type="match status" value="1"/>
</dbReference>
<comment type="subcellular location">
    <subcellularLocation>
        <location evidence="1">Membrane</location>
        <topology evidence="1">Single-pass membrane protein</topology>
    </subcellularLocation>
</comment>
<evidence type="ECO:0000256" key="8">
    <source>
        <dbReference type="ARBA" id="ARBA00023136"/>
    </source>
</evidence>
<dbReference type="InterPro" id="IPR001611">
    <property type="entry name" value="Leu-rich_rpt"/>
</dbReference>
<accession>A0A8S1ZKP3</accession>
<keyword evidence="5 14" id="KW-0732">Signal</keyword>
<dbReference type="InterPro" id="IPR024788">
    <property type="entry name" value="Malectin-like_Carb-bd_dom"/>
</dbReference>
<comment type="catalytic activity">
    <reaction evidence="10">
        <text>L-threonyl-[protein] + ATP = O-phospho-L-threonyl-[protein] + ADP + H(+)</text>
        <dbReference type="Rhea" id="RHEA:46608"/>
        <dbReference type="Rhea" id="RHEA-COMP:11060"/>
        <dbReference type="Rhea" id="RHEA-COMP:11605"/>
        <dbReference type="ChEBI" id="CHEBI:15378"/>
        <dbReference type="ChEBI" id="CHEBI:30013"/>
        <dbReference type="ChEBI" id="CHEBI:30616"/>
        <dbReference type="ChEBI" id="CHEBI:61977"/>
        <dbReference type="ChEBI" id="CHEBI:456216"/>
        <dbReference type="EC" id="2.7.11.1"/>
    </reaction>
</comment>
<sequence>MASKAKALTFFCCVALINLAIAQDQSEFISIDCGLQPDNSSYTETLTGIKYVSDSSYTDTGTSNFVAPENRQNMKQSMWSVRSFPEGIRNCYTIAVKSSTKYLIRAAFMYGNYDSRNEIPGFDLHLGPNKWDTVQLVSPLQAESKEIIYYVLTDTLQVCLVNTGNGTPFISVLELRPLPNSSYVSQSESLQLFQRLDFGSTTNLTVRYPNDVFDRIWFPSTPNGTKPLSDPSTSLTSNSTGNFRLPQVVMRTGIVPDNPRGFVDFGWNPDDPSLEFFFYLYFTELQQPNSRSVETREFVILLNGEAIGQPLSLDYFRTLALITPNPLKAQTFQFSLRQTQSSSLPPLINAMETYFTKKLPQSSTDQNDLSAMRNIKSAYKVKRNWEGDVCVPQAYTWEGLNCSFSGTNRPRVIALNLSSAGLTGEITSDISRLSQLQILDLSNNNLTGPIPAFLAQLQFLRVLHLANNQLSGPIPSSLMERLESFTINGNPSICPTNACEEVSKNKSKKNKVPSFVIPLVASLAGLLLLIIISAAIFFILMRKRKQGRTINRTVTATSNGPSLQRRDTGSMRPSMQRREVGFSTRPSLQRIESGMTDYEGNETAVDAFDLEPANRKFTYAEIVNITNGFERDQGKVGFGRNYLGQLDGKEVTVKLVSSLSSQGYKQLRAEVKHLFRIHHKNLITMLGYCNEGDKMAVIYEYMANGNLKQHIAENSTTVFSWEDRLGIAVDVAQGLEPGMSQVVTALKESLAVEVERKKHLPVVSTDSLEELALGFGSNPPPRLR</sequence>
<dbReference type="PROSITE" id="PS50011">
    <property type="entry name" value="PROTEIN_KINASE_DOM"/>
    <property type="match status" value="1"/>
</dbReference>
<evidence type="ECO:0000256" key="1">
    <source>
        <dbReference type="ARBA" id="ARBA00004167"/>
    </source>
</evidence>
<evidence type="ECO:0000259" key="15">
    <source>
        <dbReference type="PROSITE" id="PS50011"/>
    </source>
</evidence>
<dbReference type="EMBL" id="LR999451">
    <property type="protein sequence ID" value="CAE5959955.1"/>
    <property type="molecule type" value="Genomic_DNA"/>
</dbReference>
<evidence type="ECO:0000256" key="4">
    <source>
        <dbReference type="ARBA" id="ARBA00022692"/>
    </source>
</evidence>
<dbReference type="AlphaFoldDB" id="A0A8S1ZKP3"/>